<dbReference type="RefSeq" id="WP_201360733.1">
    <property type="nucleotide sequence ID" value="NZ_BNJJ01000003.1"/>
</dbReference>
<dbReference type="InterPro" id="IPR002201">
    <property type="entry name" value="Glyco_trans_9"/>
</dbReference>
<dbReference type="Gene3D" id="3.40.50.2000">
    <property type="entry name" value="Glycogen Phosphorylase B"/>
    <property type="match status" value="2"/>
</dbReference>
<evidence type="ECO:0000256" key="1">
    <source>
        <dbReference type="ARBA" id="ARBA00022676"/>
    </source>
</evidence>
<keyword evidence="1" id="KW-0328">Glycosyltransferase</keyword>
<dbReference type="CDD" id="cd03789">
    <property type="entry name" value="GT9_LPS_heptosyltransferase"/>
    <property type="match status" value="1"/>
</dbReference>
<dbReference type="Proteomes" id="UP000635565">
    <property type="component" value="Unassembled WGS sequence"/>
</dbReference>
<protein>
    <submittedName>
        <fullName evidence="3">Glycosyl transferase</fullName>
    </submittedName>
</protein>
<keyword evidence="2 3" id="KW-0808">Transferase</keyword>
<dbReference type="EMBL" id="BNJJ01000003">
    <property type="protein sequence ID" value="GHO83084.1"/>
    <property type="molecule type" value="Genomic_DNA"/>
</dbReference>
<dbReference type="SUPFAM" id="SSF53756">
    <property type="entry name" value="UDP-Glycosyltransferase/glycogen phosphorylase"/>
    <property type="match status" value="1"/>
</dbReference>
<reference evidence="3 4" key="1">
    <citation type="journal article" date="2021" name="Int. J. Syst. Evol. Microbiol.">
        <title>Reticulibacter mediterranei gen. nov., sp. nov., within the new family Reticulibacteraceae fam. nov., and Ktedonospora formicarum gen. nov., sp. nov., Ktedonobacter robiniae sp. nov., Dictyobacter formicarum sp. nov. and Dictyobacter arantiisoli sp. nov., belonging to the class Ktedonobacteria.</title>
        <authorList>
            <person name="Yabe S."/>
            <person name="Zheng Y."/>
            <person name="Wang C.M."/>
            <person name="Sakai Y."/>
            <person name="Abe K."/>
            <person name="Yokota A."/>
            <person name="Donadio S."/>
            <person name="Cavaletti L."/>
            <person name="Monciardini P."/>
        </authorList>
    </citation>
    <scope>NUCLEOTIDE SEQUENCE [LARGE SCALE GENOMIC DNA]</scope>
    <source>
        <strain evidence="3 4">SOSP1-9</strain>
    </source>
</reference>
<proteinExistence type="predicted"/>
<evidence type="ECO:0000313" key="4">
    <source>
        <dbReference type="Proteomes" id="UP000635565"/>
    </source>
</evidence>
<organism evidence="3 4">
    <name type="scientific">Dictyobacter formicarum</name>
    <dbReference type="NCBI Taxonomy" id="2778368"/>
    <lineage>
        <taxon>Bacteria</taxon>
        <taxon>Bacillati</taxon>
        <taxon>Chloroflexota</taxon>
        <taxon>Ktedonobacteria</taxon>
        <taxon>Ktedonobacterales</taxon>
        <taxon>Dictyobacteraceae</taxon>
        <taxon>Dictyobacter</taxon>
    </lineage>
</organism>
<name>A0ABQ3VAN7_9CHLR</name>
<gene>
    <name evidence="3" type="ORF">KSZ_10900</name>
</gene>
<evidence type="ECO:0000313" key="3">
    <source>
        <dbReference type="EMBL" id="GHO83084.1"/>
    </source>
</evidence>
<comment type="caution">
    <text evidence="3">The sequence shown here is derived from an EMBL/GenBank/DDBJ whole genome shotgun (WGS) entry which is preliminary data.</text>
</comment>
<sequence length="410" mass="44943">MKRLLRALILILVRIYGGFGAKKASRRRRLQSAERSPRILLVRPDHLGDLIMTTPILQAIKEQLPDAQLTMMIGPWSSEVVAHHPAVDRLLTCPFPGFQRATQKALEPYKLLLRTARQLKQSNYDLAINLRPDFWWGAALLYLAAIPERIGYATELTTPFLSQALPFPAAEHATISNLRLGSVALQALGAPALIEPYTPARYPLYFKPHDDELAWADARLQEAGMSTGKPIVVIHVGTGGAVKLWRNDGWTHIAQLLVNDTLLPSPAHVIFTGSKSERPMIEEITAPLQGSALILTETTVGQLAALIVRADLVLGVDNGPLHMAAAQDTPSLRLFGPTDAHIFGPWGAPERHQVLASTHRCPGCPSIPCGRLDFTAEELPEHPCVRLITDQQVEQAIKMLVGTAAEQAQP</sequence>
<dbReference type="InterPro" id="IPR051199">
    <property type="entry name" value="LPS_LOS_Heptosyltrfase"/>
</dbReference>
<dbReference type="GO" id="GO:0016740">
    <property type="term" value="F:transferase activity"/>
    <property type="evidence" value="ECO:0007669"/>
    <property type="project" value="UniProtKB-KW"/>
</dbReference>
<dbReference type="PANTHER" id="PTHR30160:SF1">
    <property type="entry name" value="LIPOPOLYSACCHARIDE 1,2-N-ACETYLGLUCOSAMINETRANSFERASE-RELATED"/>
    <property type="match status" value="1"/>
</dbReference>
<keyword evidence="4" id="KW-1185">Reference proteome</keyword>
<accession>A0ABQ3VAN7</accession>
<evidence type="ECO:0000256" key="2">
    <source>
        <dbReference type="ARBA" id="ARBA00022679"/>
    </source>
</evidence>
<dbReference type="Pfam" id="PF01075">
    <property type="entry name" value="Glyco_transf_9"/>
    <property type="match status" value="1"/>
</dbReference>
<dbReference type="PANTHER" id="PTHR30160">
    <property type="entry name" value="TETRAACYLDISACCHARIDE 4'-KINASE-RELATED"/>
    <property type="match status" value="1"/>
</dbReference>